<dbReference type="InterPro" id="IPR011990">
    <property type="entry name" value="TPR-like_helical_dom_sf"/>
</dbReference>
<dbReference type="PANTHER" id="PTHR12788:SF10">
    <property type="entry name" value="PROTEIN-TYROSINE SULFOTRANSFERASE"/>
    <property type="match status" value="1"/>
</dbReference>
<dbReference type="InterPro" id="IPR019734">
    <property type="entry name" value="TPR_rpt"/>
</dbReference>
<dbReference type="Gene3D" id="3.40.50.300">
    <property type="entry name" value="P-loop containing nucleotide triphosphate hydrolases"/>
    <property type="match status" value="1"/>
</dbReference>
<feature type="compositionally biased region" description="Polar residues" evidence="3">
    <location>
        <begin position="391"/>
        <end position="420"/>
    </location>
</feature>
<protein>
    <submittedName>
        <fullName evidence="4">Tetratricopeptide repeat protein</fullName>
    </submittedName>
</protein>
<dbReference type="SUPFAM" id="SSF52540">
    <property type="entry name" value="P-loop containing nucleoside triphosphate hydrolases"/>
    <property type="match status" value="1"/>
</dbReference>
<evidence type="ECO:0000313" key="4">
    <source>
        <dbReference type="EMBL" id="QDT04057.1"/>
    </source>
</evidence>
<dbReference type="EMBL" id="CP036525">
    <property type="protein sequence ID" value="QDT04057.1"/>
    <property type="molecule type" value="Genomic_DNA"/>
</dbReference>
<feature type="repeat" description="TPR" evidence="2">
    <location>
        <begin position="266"/>
        <end position="299"/>
    </location>
</feature>
<keyword evidence="2" id="KW-0802">TPR repeat</keyword>
<dbReference type="PROSITE" id="PS50005">
    <property type="entry name" value="TPR"/>
    <property type="match status" value="2"/>
</dbReference>
<dbReference type="GO" id="GO:0008476">
    <property type="term" value="F:protein-tyrosine sulfotransferase activity"/>
    <property type="evidence" value="ECO:0007669"/>
    <property type="project" value="InterPro"/>
</dbReference>
<sequence length="697" mass="78317">MPTSISFSPATLNLLLDEAVGAVPGTLPDARQKMINDGLRRSRSQRPDENSLVAAAIIDLISDVKGVGNVSKVRLADIESDSALTCHVAGLCAIASQDLADAQRLLDRAVRIDPNRIACWTLLGRLASEFNQPELAVKYHQRAIVISDCGGESDLELARIHAQNGRLKDAIHTLRVALMSDRNHPAINRALAQLLRRRAMMLGRQNKRLARHKILEERLQCLQAANRAAPRSDSYLRQGRLESRLEHFEQSRVSFQRALDLDPKSEQAITHLASANVDDGKIPEAIDQFQQALKLNPNHAVTHFRYTRAKRFTNDEETGRYIDQLRERLEVADLPARDRIFLHFAVAKVFDDIGKYDDAWLHYDIANRLKPGHHATIATPSTHRRPADGATGQSSAGRSAPPQTSVTESDPQSKTNSKHNPLQKIADDAMRFFTREFFANNGKLGVVRPDLTPIFVIGMPRSGTTLTEQILTSHPSIAGAGELKAVNQMRRTIEHEVRLANPELPKSATGYPDALMHLPSFELQRLANQYLDILSPFCNTETFVTDKMPTNFMHLGLLSLLFPNAKFVHCKRDPMDVLVSCFCQNLNPPFCDLETLAGYFRRYQKMMVHFESVLPIAIHSVQYEQTVTEPESTARQLIQYCGLDWDPACLSFHENSRSVRTPSKWQVRQPMYTSSIGKWKRFEKHLQTVADLVATTD</sequence>
<dbReference type="PANTHER" id="PTHR12788">
    <property type="entry name" value="PROTEIN-TYROSINE SULFOTRANSFERASE 2"/>
    <property type="match status" value="1"/>
</dbReference>
<feature type="region of interest" description="Disordered" evidence="3">
    <location>
        <begin position="375"/>
        <end position="423"/>
    </location>
</feature>
<dbReference type="OrthoDB" id="9777890at2"/>
<evidence type="ECO:0000256" key="3">
    <source>
        <dbReference type="SAM" id="MobiDB-lite"/>
    </source>
</evidence>
<dbReference type="SMART" id="SM00028">
    <property type="entry name" value="TPR"/>
    <property type="match status" value="6"/>
</dbReference>
<dbReference type="Pfam" id="PF13469">
    <property type="entry name" value="Sulfotransfer_3"/>
    <property type="match status" value="1"/>
</dbReference>
<dbReference type="InterPro" id="IPR027417">
    <property type="entry name" value="P-loop_NTPase"/>
</dbReference>
<dbReference type="SUPFAM" id="SSF48452">
    <property type="entry name" value="TPR-like"/>
    <property type="match status" value="1"/>
</dbReference>
<gene>
    <name evidence="4" type="ORF">K227x_24430</name>
</gene>
<keyword evidence="5" id="KW-1185">Reference proteome</keyword>
<organism evidence="4 5">
    <name type="scientific">Rubripirellula lacrimiformis</name>
    <dbReference type="NCBI Taxonomy" id="1930273"/>
    <lineage>
        <taxon>Bacteria</taxon>
        <taxon>Pseudomonadati</taxon>
        <taxon>Planctomycetota</taxon>
        <taxon>Planctomycetia</taxon>
        <taxon>Pirellulales</taxon>
        <taxon>Pirellulaceae</taxon>
        <taxon>Rubripirellula</taxon>
    </lineage>
</organism>
<dbReference type="AlphaFoldDB" id="A0A517NAA0"/>
<feature type="repeat" description="TPR" evidence="2">
    <location>
        <begin position="232"/>
        <end position="265"/>
    </location>
</feature>
<evidence type="ECO:0000256" key="2">
    <source>
        <dbReference type="PROSITE-ProRule" id="PRU00339"/>
    </source>
</evidence>
<dbReference type="Pfam" id="PF13432">
    <property type="entry name" value="TPR_16"/>
    <property type="match status" value="1"/>
</dbReference>
<accession>A0A517NAA0</accession>
<keyword evidence="1" id="KW-0808">Transferase</keyword>
<dbReference type="Gene3D" id="1.25.40.10">
    <property type="entry name" value="Tetratricopeptide repeat domain"/>
    <property type="match status" value="2"/>
</dbReference>
<dbReference type="RefSeq" id="WP_145169598.1">
    <property type="nucleotide sequence ID" value="NZ_CP036525.1"/>
</dbReference>
<reference evidence="4 5" key="1">
    <citation type="submission" date="2019-02" db="EMBL/GenBank/DDBJ databases">
        <title>Deep-cultivation of Planctomycetes and their phenomic and genomic characterization uncovers novel biology.</title>
        <authorList>
            <person name="Wiegand S."/>
            <person name="Jogler M."/>
            <person name="Boedeker C."/>
            <person name="Pinto D."/>
            <person name="Vollmers J."/>
            <person name="Rivas-Marin E."/>
            <person name="Kohn T."/>
            <person name="Peeters S.H."/>
            <person name="Heuer A."/>
            <person name="Rast P."/>
            <person name="Oberbeckmann S."/>
            <person name="Bunk B."/>
            <person name="Jeske O."/>
            <person name="Meyerdierks A."/>
            <person name="Storesund J.E."/>
            <person name="Kallscheuer N."/>
            <person name="Luecker S."/>
            <person name="Lage O.M."/>
            <person name="Pohl T."/>
            <person name="Merkel B.J."/>
            <person name="Hornburger P."/>
            <person name="Mueller R.-W."/>
            <person name="Bruemmer F."/>
            <person name="Labrenz M."/>
            <person name="Spormann A.M."/>
            <person name="Op den Camp H."/>
            <person name="Overmann J."/>
            <person name="Amann R."/>
            <person name="Jetten M.S.M."/>
            <person name="Mascher T."/>
            <person name="Medema M.H."/>
            <person name="Devos D.P."/>
            <person name="Kaster A.-K."/>
            <person name="Ovreas L."/>
            <person name="Rohde M."/>
            <person name="Galperin M.Y."/>
            <person name="Jogler C."/>
        </authorList>
    </citation>
    <scope>NUCLEOTIDE SEQUENCE [LARGE SCALE GENOMIC DNA]</scope>
    <source>
        <strain evidence="4 5">K22_7</strain>
    </source>
</reference>
<proteinExistence type="predicted"/>
<evidence type="ECO:0000313" key="5">
    <source>
        <dbReference type="Proteomes" id="UP000318538"/>
    </source>
</evidence>
<dbReference type="InterPro" id="IPR026634">
    <property type="entry name" value="TPST-like"/>
</dbReference>
<dbReference type="Proteomes" id="UP000318538">
    <property type="component" value="Chromosome"/>
</dbReference>
<name>A0A517NAA0_9BACT</name>
<dbReference type="KEGG" id="rlc:K227x_24430"/>
<evidence type="ECO:0000256" key="1">
    <source>
        <dbReference type="ARBA" id="ARBA00022679"/>
    </source>
</evidence>